<evidence type="ECO:0000313" key="7">
    <source>
        <dbReference type="EMBL" id="ESQ54340.1"/>
    </source>
</evidence>
<evidence type="ECO:0000256" key="3">
    <source>
        <dbReference type="ARBA" id="ARBA00022577"/>
    </source>
</evidence>
<dbReference type="OrthoDB" id="1071566at2759"/>
<dbReference type="InterPro" id="IPR036574">
    <property type="entry name" value="Scorpion_toxin-like_sf"/>
</dbReference>
<feature type="signal peptide" evidence="6">
    <location>
        <begin position="1"/>
        <end position="26"/>
    </location>
</feature>
<keyword evidence="4" id="KW-0611">Plant defense</keyword>
<evidence type="ECO:0000256" key="1">
    <source>
        <dbReference type="ARBA" id="ARBA00006722"/>
    </source>
</evidence>
<keyword evidence="3" id="KW-0295">Fungicide</keyword>
<feature type="chain" id="PRO_5004724030" description="Knottin scorpion toxin-like domain-containing protein" evidence="6">
    <location>
        <begin position="27"/>
        <end position="75"/>
    </location>
</feature>
<keyword evidence="6" id="KW-0732">Signal</keyword>
<dbReference type="AlphaFoldDB" id="V4LUL6"/>
<keyword evidence="5" id="KW-1015">Disulfide bond</keyword>
<comment type="similarity">
    <text evidence="1">Belongs to the DEFL family.</text>
</comment>
<evidence type="ECO:0000256" key="2">
    <source>
        <dbReference type="ARBA" id="ARBA00022529"/>
    </source>
</evidence>
<evidence type="ECO:0008006" key="9">
    <source>
        <dbReference type="Google" id="ProtNLM"/>
    </source>
</evidence>
<dbReference type="Pfam" id="PF25052">
    <property type="entry name" value="AtDEF-like"/>
    <property type="match status" value="1"/>
</dbReference>
<dbReference type="GO" id="GO:0050832">
    <property type="term" value="P:defense response to fungus"/>
    <property type="evidence" value="ECO:0007669"/>
    <property type="project" value="UniProtKB-KW"/>
</dbReference>
<dbReference type="GO" id="GO:0031640">
    <property type="term" value="P:killing of cells of another organism"/>
    <property type="evidence" value="ECO:0007669"/>
    <property type="project" value="UniProtKB-KW"/>
</dbReference>
<evidence type="ECO:0000256" key="6">
    <source>
        <dbReference type="SAM" id="SignalP"/>
    </source>
</evidence>
<dbReference type="Proteomes" id="UP000030689">
    <property type="component" value="Unassembled WGS sequence"/>
</dbReference>
<dbReference type="InterPro" id="IPR010851">
    <property type="entry name" value="DEFL"/>
</dbReference>
<dbReference type="Gramene" id="ESQ54340">
    <property type="protein sequence ID" value="ESQ54340"/>
    <property type="gene ID" value="EUTSA_v10026922mg"/>
</dbReference>
<dbReference type="eggNOG" id="ENOG502R1TH">
    <property type="taxonomic scope" value="Eukaryota"/>
</dbReference>
<sequence length="75" mass="8271">MASSSKCFFLVFLCLVVLLTLESTKADHDRSRLIVQGPCEKFPDCNQHCIEVPFIGGKCVKPSPDATYLLCVCFG</sequence>
<dbReference type="OMA" id="PGGKCIK"/>
<evidence type="ECO:0000256" key="5">
    <source>
        <dbReference type="ARBA" id="ARBA00023157"/>
    </source>
</evidence>
<evidence type="ECO:0000313" key="8">
    <source>
        <dbReference type="Proteomes" id="UP000030689"/>
    </source>
</evidence>
<dbReference type="KEGG" id="eus:EUTSA_v10026922mg"/>
<organism evidence="7 8">
    <name type="scientific">Eutrema salsugineum</name>
    <name type="common">Saltwater cress</name>
    <name type="synonym">Sisymbrium salsugineum</name>
    <dbReference type="NCBI Taxonomy" id="72664"/>
    <lineage>
        <taxon>Eukaryota</taxon>
        <taxon>Viridiplantae</taxon>
        <taxon>Streptophyta</taxon>
        <taxon>Embryophyta</taxon>
        <taxon>Tracheophyta</taxon>
        <taxon>Spermatophyta</taxon>
        <taxon>Magnoliopsida</taxon>
        <taxon>eudicotyledons</taxon>
        <taxon>Gunneridae</taxon>
        <taxon>Pentapetalae</taxon>
        <taxon>rosids</taxon>
        <taxon>malvids</taxon>
        <taxon>Brassicales</taxon>
        <taxon>Brassicaceae</taxon>
        <taxon>Eutremeae</taxon>
        <taxon>Eutrema</taxon>
    </lineage>
</organism>
<keyword evidence="8" id="KW-1185">Reference proteome</keyword>
<name>V4LUL6_EUTSA</name>
<proteinExistence type="inferred from homology"/>
<keyword evidence="2" id="KW-0929">Antimicrobial</keyword>
<evidence type="ECO:0000256" key="4">
    <source>
        <dbReference type="ARBA" id="ARBA00022821"/>
    </source>
</evidence>
<reference evidence="7 8" key="1">
    <citation type="journal article" date="2013" name="Front. Plant Sci.">
        <title>The Reference Genome of the Halophytic Plant Eutrema salsugineum.</title>
        <authorList>
            <person name="Yang R."/>
            <person name="Jarvis D.E."/>
            <person name="Chen H."/>
            <person name="Beilstein M.A."/>
            <person name="Grimwood J."/>
            <person name="Jenkins J."/>
            <person name="Shu S."/>
            <person name="Prochnik S."/>
            <person name="Xin M."/>
            <person name="Ma C."/>
            <person name="Schmutz J."/>
            <person name="Wing R.A."/>
            <person name="Mitchell-Olds T."/>
            <person name="Schumaker K.S."/>
            <person name="Wang X."/>
        </authorList>
    </citation>
    <scope>NUCLEOTIDE SEQUENCE [LARGE SCALE GENOMIC DNA]</scope>
</reference>
<dbReference type="EMBL" id="KI517384">
    <property type="protein sequence ID" value="ESQ54340.1"/>
    <property type="molecule type" value="Genomic_DNA"/>
</dbReference>
<gene>
    <name evidence="7" type="ORF">EUTSA_v10026922mg</name>
</gene>
<accession>V4LUL6</accession>
<dbReference type="Gene3D" id="3.30.30.10">
    <property type="entry name" value="Knottin, scorpion toxin-like"/>
    <property type="match status" value="1"/>
</dbReference>
<protein>
    <recommendedName>
        <fullName evidence="9">Knottin scorpion toxin-like domain-containing protein</fullName>
    </recommendedName>
</protein>